<dbReference type="Proteomes" id="UP000006002">
    <property type="component" value="Unassembled WGS sequence"/>
</dbReference>
<comment type="caution">
    <text evidence="1">The sequence shown here is derived from an EMBL/GenBank/DDBJ whole genome shotgun (WGS) entry which is preliminary data.</text>
</comment>
<name>A5ZTR4_9FIRM</name>
<reference evidence="1 2" key="1">
    <citation type="submission" date="2007-03" db="EMBL/GenBank/DDBJ databases">
        <authorList>
            <person name="Fulton L."/>
            <person name="Clifton S."/>
            <person name="Fulton B."/>
            <person name="Xu J."/>
            <person name="Minx P."/>
            <person name="Pepin K.H."/>
            <person name="Johnson M."/>
            <person name="Thiruvilangam P."/>
            <person name="Bhonagiri V."/>
            <person name="Nash W.E."/>
            <person name="Mardis E.R."/>
            <person name="Wilson R.K."/>
        </authorList>
    </citation>
    <scope>NUCLEOTIDE SEQUENCE [LARGE SCALE GENOMIC DNA]</scope>
    <source>
        <strain evidence="1 2">ATCC 29174</strain>
    </source>
</reference>
<protein>
    <recommendedName>
        <fullName evidence="3">Transposase</fullName>
    </recommendedName>
</protein>
<evidence type="ECO:0000313" key="2">
    <source>
        <dbReference type="Proteomes" id="UP000006002"/>
    </source>
</evidence>
<dbReference type="HOGENOM" id="CLU_2951069_0_0_9"/>
<dbReference type="AlphaFoldDB" id="A5ZTR4"/>
<proteinExistence type="predicted"/>
<accession>A5ZTR4</accession>
<evidence type="ECO:0000313" key="1">
    <source>
        <dbReference type="EMBL" id="EDM86985.1"/>
    </source>
</evidence>
<gene>
    <name evidence="1" type="ORF">RUMOBE_02393</name>
</gene>
<reference evidence="1 2" key="2">
    <citation type="submission" date="2007-04" db="EMBL/GenBank/DDBJ databases">
        <title>Draft genome sequence of Ruminococcus obeum (ATCC 29174).</title>
        <authorList>
            <person name="Sudarsanam P."/>
            <person name="Ley R."/>
            <person name="Guruge J."/>
            <person name="Turnbaugh P.J."/>
            <person name="Mahowald M."/>
            <person name="Liep D."/>
            <person name="Gordon J."/>
        </authorList>
    </citation>
    <scope>NUCLEOTIDE SEQUENCE [LARGE SCALE GENOMIC DNA]</scope>
    <source>
        <strain evidence="1 2">ATCC 29174</strain>
    </source>
</reference>
<evidence type="ECO:0008006" key="3">
    <source>
        <dbReference type="Google" id="ProtNLM"/>
    </source>
</evidence>
<dbReference type="EMBL" id="AAVO02000010">
    <property type="protein sequence ID" value="EDM86985.1"/>
    <property type="molecule type" value="Genomic_DNA"/>
</dbReference>
<organism evidence="1 2">
    <name type="scientific">Blautia obeum ATCC 29174</name>
    <dbReference type="NCBI Taxonomy" id="411459"/>
    <lineage>
        <taxon>Bacteria</taxon>
        <taxon>Bacillati</taxon>
        <taxon>Bacillota</taxon>
        <taxon>Clostridia</taxon>
        <taxon>Lachnospirales</taxon>
        <taxon>Lachnospiraceae</taxon>
        <taxon>Blautia</taxon>
    </lineage>
</organism>
<sequence length="59" mass="6876">MYEEGANLSETSNNKRIEINFKTVLLLGLSYLLLIAELRELQSNGVIRRTFNWLFTERG</sequence>